<proteinExistence type="predicted"/>
<organism evidence="4 5">
    <name type="scientific">Lacibacterium aquatile</name>
    <dbReference type="NCBI Taxonomy" id="1168082"/>
    <lineage>
        <taxon>Bacteria</taxon>
        <taxon>Pseudomonadati</taxon>
        <taxon>Pseudomonadota</taxon>
        <taxon>Alphaproteobacteria</taxon>
        <taxon>Rhodospirillales</taxon>
        <taxon>Rhodospirillaceae</taxon>
    </lineage>
</organism>
<feature type="chain" id="PRO_5047502524" evidence="2">
    <location>
        <begin position="22"/>
        <end position="246"/>
    </location>
</feature>
<evidence type="ECO:0000313" key="4">
    <source>
        <dbReference type="EMBL" id="MFD2263514.1"/>
    </source>
</evidence>
<dbReference type="Pfam" id="PF00497">
    <property type="entry name" value="SBP_bac_3"/>
    <property type="match status" value="1"/>
</dbReference>
<reference evidence="5" key="1">
    <citation type="journal article" date="2019" name="Int. J. Syst. Evol. Microbiol.">
        <title>The Global Catalogue of Microorganisms (GCM) 10K type strain sequencing project: providing services to taxonomists for standard genome sequencing and annotation.</title>
        <authorList>
            <consortium name="The Broad Institute Genomics Platform"/>
            <consortium name="The Broad Institute Genome Sequencing Center for Infectious Disease"/>
            <person name="Wu L."/>
            <person name="Ma J."/>
        </authorList>
    </citation>
    <scope>NUCLEOTIDE SEQUENCE [LARGE SCALE GENOMIC DNA]</scope>
    <source>
        <strain evidence="5">CGMCC 1.19062</strain>
    </source>
</reference>
<dbReference type="PANTHER" id="PTHR35936:SF25">
    <property type="entry name" value="ABC TRANSPORTER SUBSTRATE-BINDING PROTEIN"/>
    <property type="match status" value="1"/>
</dbReference>
<dbReference type="SUPFAM" id="SSF53850">
    <property type="entry name" value="Periplasmic binding protein-like II"/>
    <property type="match status" value="1"/>
</dbReference>
<keyword evidence="5" id="KW-1185">Reference proteome</keyword>
<dbReference type="Proteomes" id="UP001597295">
    <property type="component" value="Unassembled WGS sequence"/>
</dbReference>
<dbReference type="EMBL" id="JBHUIP010000012">
    <property type="protein sequence ID" value="MFD2263514.1"/>
    <property type="molecule type" value="Genomic_DNA"/>
</dbReference>
<evidence type="ECO:0000256" key="2">
    <source>
        <dbReference type="SAM" id="SignalP"/>
    </source>
</evidence>
<dbReference type="RefSeq" id="WP_379876530.1">
    <property type="nucleotide sequence ID" value="NZ_JBHUIP010000012.1"/>
</dbReference>
<sequence>MTRSWRLAAILFLCLSGPALALDIVSGPGYAPFADPHLPEGGMLTDVVRKAYAGAGVEATITFLPWKRAYSEAAEGRYTATFPYVLTDERARDFLFSDPLYVVKRRVYLSAATGVIYRDLADLKGRKGCMEIGSTLPNEVEAMIQRGEISAERPADLQSCARMLAAGRADFFIINELAANDFIRKSGVPKGSIRIVEKPYGETGQHLLISRRLPGAEQALADFNAALARLKASGDYDRIVERHLAQ</sequence>
<feature type="domain" description="Solute-binding protein family 3/N-terminal" evidence="3">
    <location>
        <begin position="21"/>
        <end position="245"/>
    </location>
</feature>
<protein>
    <submittedName>
        <fullName evidence="4">Substrate-binding periplasmic protein</fullName>
    </submittedName>
</protein>
<gene>
    <name evidence="4" type="ORF">ACFSM5_11490</name>
</gene>
<accession>A0ABW5DSX2</accession>
<dbReference type="Gene3D" id="3.40.190.10">
    <property type="entry name" value="Periplasmic binding protein-like II"/>
    <property type="match status" value="2"/>
</dbReference>
<name>A0ABW5DSX2_9PROT</name>
<evidence type="ECO:0000256" key="1">
    <source>
        <dbReference type="ARBA" id="ARBA00022729"/>
    </source>
</evidence>
<feature type="signal peptide" evidence="2">
    <location>
        <begin position="1"/>
        <end position="21"/>
    </location>
</feature>
<dbReference type="SMART" id="SM00062">
    <property type="entry name" value="PBPb"/>
    <property type="match status" value="1"/>
</dbReference>
<evidence type="ECO:0000259" key="3">
    <source>
        <dbReference type="SMART" id="SM00062"/>
    </source>
</evidence>
<keyword evidence="1 2" id="KW-0732">Signal</keyword>
<dbReference type="InterPro" id="IPR001638">
    <property type="entry name" value="Solute-binding_3/MltF_N"/>
</dbReference>
<evidence type="ECO:0000313" key="5">
    <source>
        <dbReference type="Proteomes" id="UP001597295"/>
    </source>
</evidence>
<dbReference type="PANTHER" id="PTHR35936">
    <property type="entry name" value="MEMBRANE-BOUND LYTIC MUREIN TRANSGLYCOSYLASE F"/>
    <property type="match status" value="1"/>
</dbReference>
<comment type="caution">
    <text evidence="4">The sequence shown here is derived from an EMBL/GenBank/DDBJ whole genome shotgun (WGS) entry which is preliminary data.</text>
</comment>